<feature type="transmembrane region" description="Helical" evidence="5">
    <location>
        <begin position="83"/>
        <end position="109"/>
    </location>
</feature>
<keyword evidence="4 5" id="KW-0472">Membrane</keyword>
<keyword evidence="2 5" id="KW-0812">Transmembrane</keyword>
<feature type="domain" description="TRC8-like N-terminal" evidence="6">
    <location>
        <begin position="9"/>
        <end position="237"/>
    </location>
</feature>
<evidence type="ECO:0000256" key="1">
    <source>
        <dbReference type="ARBA" id="ARBA00004141"/>
    </source>
</evidence>
<comment type="subcellular location">
    <subcellularLocation>
        <location evidence="1">Membrane</location>
        <topology evidence="1">Multi-pass membrane protein</topology>
    </subcellularLocation>
</comment>
<dbReference type="GO" id="GO:0016020">
    <property type="term" value="C:membrane"/>
    <property type="evidence" value="ECO:0007669"/>
    <property type="project" value="UniProtKB-SubCell"/>
</dbReference>
<feature type="transmembrane region" description="Helical" evidence="5">
    <location>
        <begin position="116"/>
        <end position="134"/>
    </location>
</feature>
<evidence type="ECO:0000313" key="7">
    <source>
        <dbReference type="EMBL" id="KAK8752481.1"/>
    </source>
</evidence>
<evidence type="ECO:0000256" key="5">
    <source>
        <dbReference type="SAM" id="Phobius"/>
    </source>
</evidence>
<dbReference type="InterPro" id="IPR025754">
    <property type="entry name" value="TRC8_N_dom"/>
</dbReference>
<organism evidence="7 8">
    <name type="scientific">Cherax quadricarinatus</name>
    <name type="common">Australian red claw crayfish</name>
    <dbReference type="NCBI Taxonomy" id="27406"/>
    <lineage>
        <taxon>Eukaryota</taxon>
        <taxon>Metazoa</taxon>
        <taxon>Ecdysozoa</taxon>
        <taxon>Arthropoda</taxon>
        <taxon>Crustacea</taxon>
        <taxon>Multicrustacea</taxon>
        <taxon>Malacostraca</taxon>
        <taxon>Eumalacostraca</taxon>
        <taxon>Eucarida</taxon>
        <taxon>Decapoda</taxon>
        <taxon>Pleocyemata</taxon>
        <taxon>Astacidea</taxon>
        <taxon>Parastacoidea</taxon>
        <taxon>Parastacidae</taxon>
        <taxon>Cherax</taxon>
    </lineage>
</organism>
<accession>A0AAW0YLX3</accession>
<proteinExistence type="predicted"/>
<sequence>MSVYAQALSFIDTALRIPPLFIMDEVLKCCFGFSGSIGVRYASLLSDGNPFLNDEGFGQLHHDDMKMWATENDTSLGLEDYSIFASIAPTVAKVFMFIFVYIIATVAFLLSSQRLIQVYIVVASMAVVVAGYQVNMATVRYLTSPPLSEHPSLIYSILSLNATELWDSGGTLSILTLNYIFQGSLGYLFTLLYSGPQYPLLHRFMILSFLLPNISLFFALPSGILSAVPLFAALLPLA</sequence>
<name>A0AAW0YLX3_CHEQU</name>
<evidence type="ECO:0000256" key="3">
    <source>
        <dbReference type="ARBA" id="ARBA00022989"/>
    </source>
</evidence>
<keyword evidence="3 5" id="KW-1133">Transmembrane helix</keyword>
<gene>
    <name evidence="7" type="ORF">OTU49_005780</name>
</gene>
<feature type="non-terminal residue" evidence="7">
    <location>
        <position position="238"/>
    </location>
</feature>
<evidence type="ECO:0000259" key="6">
    <source>
        <dbReference type="Pfam" id="PF13705"/>
    </source>
</evidence>
<dbReference type="EMBL" id="JARKIK010000004">
    <property type="protein sequence ID" value="KAK8752481.1"/>
    <property type="molecule type" value="Genomic_DNA"/>
</dbReference>
<evidence type="ECO:0000256" key="4">
    <source>
        <dbReference type="ARBA" id="ARBA00023136"/>
    </source>
</evidence>
<evidence type="ECO:0000313" key="8">
    <source>
        <dbReference type="Proteomes" id="UP001445076"/>
    </source>
</evidence>
<evidence type="ECO:0000256" key="2">
    <source>
        <dbReference type="ARBA" id="ARBA00022692"/>
    </source>
</evidence>
<dbReference type="Proteomes" id="UP001445076">
    <property type="component" value="Unassembled WGS sequence"/>
</dbReference>
<protein>
    <recommendedName>
        <fullName evidence="6">TRC8-like N-terminal domain-containing protein</fullName>
    </recommendedName>
</protein>
<dbReference type="AlphaFoldDB" id="A0AAW0YLX3"/>
<keyword evidence="8" id="KW-1185">Reference proteome</keyword>
<comment type="caution">
    <text evidence="7">The sequence shown here is derived from an EMBL/GenBank/DDBJ whole genome shotgun (WGS) entry which is preliminary data.</text>
</comment>
<reference evidence="7 8" key="1">
    <citation type="journal article" date="2024" name="BMC Genomics">
        <title>Genome assembly of redclaw crayfish (Cherax quadricarinatus) provides insights into its immune adaptation and hypoxia tolerance.</title>
        <authorList>
            <person name="Liu Z."/>
            <person name="Zheng J."/>
            <person name="Li H."/>
            <person name="Fang K."/>
            <person name="Wang S."/>
            <person name="He J."/>
            <person name="Zhou D."/>
            <person name="Weng S."/>
            <person name="Chi M."/>
            <person name="Gu Z."/>
            <person name="He J."/>
            <person name="Li F."/>
            <person name="Wang M."/>
        </authorList>
    </citation>
    <scope>NUCLEOTIDE SEQUENCE [LARGE SCALE GENOMIC DNA]</scope>
    <source>
        <strain evidence="7">ZL_2023a</strain>
    </source>
</reference>
<feature type="transmembrane region" description="Helical" evidence="5">
    <location>
        <begin position="214"/>
        <end position="235"/>
    </location>
</feature>
<feature type="transmembrane region" description="Helical" evidence="5">
    <location>
        <begin position="172"/>
        <end position="193"/>
    </location>
</feature>
<dbReference type="Pfam" id="PF13705">
    <property type="entry name" value="TRC8_N"/>
    <property type="match status" value="1"/>
</dbReference>